<dbReference type="GeneID" id="26644281"/>
<protein>
    <submittedName>
        <fullName evidence="1">Uncharacterized protein</fullName>
    </submittedName>
</protein>
<evidence type="ECO:0000313" key="1">
    <source>
        <dbReference type="EMBL" id="BAP34907.1"/>
    </source>
</evidence>
<accession>A0A077KTI2</accession>
<keyword evidence="2" id="KW-1185">Reference proteome</keyword>
<proteinExistence type="predicted"/>
<dbReference type="EMBL" id="AB983711">
    <property type="protein sequence ID" value="BAP34907.1"/>
    <property type="molecule type" value="Genomic_DNA"/>
</dbReference>
<dbReference type="OrthoDB" id="35844at10239"/>
<dbReference type="KEGG" id="vg:26644281"/>
<dbReference type="RefSeq" id="YP_009218105.1">
    <property type="nucleotide sequence ID" value="NC_029007.1"/>
</dbReference>
<reference evidence="1 2" key="1">
    <citation type="submission" date="2014-08" db="EMBL/GenBank/DDBJ databases">
        <title>Isolation and characterization of bacteriophages infecting R. solanacearum from Thailand.</title>
        <authorList>
            <person name="Narulita E."/>
            <person name="Kawasaki T."/>
            <person name="Fujie M."/>
            <person name="Yamada T."/>
        </authorList>
    </citation>
    <scope>NUCLEOTIDE SEQUENCE [LARGE SCALE GENOMIC DNA]</scope>
</reference>
<dbReference type="Proteomes" id="UP000203427">
    <property type="component" value="Segment"/>
</dbReference>
<organism evidence="1 2">
    <name type="scientific">Ralstonia phage RSJ5</name>
    <dbReference type="NCBI Taxonomy" id="1538364"/>
    <lineage>
        <taxon>Viruses</taxon>
        <taxon>Duplodnaviria</taxon>
        <taxon>Heunggongvirae</taxon>
        <taxon>Uroviricota</taxon>
        <taxon>Caudoviricetes</taxon>
        <taxon>Autographivirales</taxon>
        <taxon>Autonotataviridae</taxon>
        <taxon>Risjevirus</taxon>
        <taxon>Risjevirus RSJ5</taxon>
    </lineage>
</organism>
<sequence length="96" mass="10754">MIRFTRKLLLIARRFHGRQLERSVEAHFKLAAKADDDHGEALFRVSEAKAAVLAAEDTVRVKQEQADQQYELAKTVHAAAVQEAGFAGIRINPDIE</sequence>
<evidence type="ECO:0000313" key="2">
    <source>
        <dbReference type="Proteomes" id="UP000203427"/>
    </source>
</evidence>
<name>A0A077KTI2_9CAUD</name>